<accession>A0ACB7P166</accession>
<sequence length="157" mass="17641">MRHWRLLATLRYLLDSEAGNEDLNNGPLCFGLIRCRILRLQCLAVEVHTGFSLGPPLCPLYLQLAKPLSHSIQRPLDPGDGHVVAPKLVIVRLLFAIFYLLHVIHSVRVPVQCFFPVFHKLCGVAGQFTESLLVIFSKFQALLCVIHCISSSTRWLG</sequence>
<organism evidence="1 2">
    <name type="scientific">Chaetomium tenue</name>
    <dbReference type="NCBI Taxonomy" id="1854479"/>
    <lineage>
        <taxon>Eukaryota</taxon>
        <taxon>Fungi</taxon>
        <taxon>Dikarya</taxon>
        <taxon>Ascomycota</taxon>
        <taxon>Pezizomycotina</taxon>
        <taxon>Sordariomycetes</taxon>
        <taxon>Sordariomycetidae</taxon>
        <taxon>Sordariales</taxon>
        <taxon>Chaetomiaceae</taxon>
        <taxon>Chaetomium</taxon>
    </lineage>
</organism>
<reference evidence="1 2" key="1">
    <citation type="journal article" date="2021" name="Nat. Commun.">
        <title>Genetic determinants of endophytism in the Arabidopsis root mycobiome.</title>
        <authorList>
            <person name="Mesny F."/>
            <person name="Miyauchi S."/>
            <person name="Thiergart T."/>
            <person name="Pickel B."/>
            <person name="Atanasova L."/>
            <person name="Karlsson M."/>
            <person name="Huettel B."/>
            <person name="Barry K.W."/>
            <person name="Haridas S."/>
            <person name="Chen C."/>
            <person name="Bauer D."/>
            <person name="Andreopoulos W."/>
            <person name="Pangilinan J."/>
            <person name="LaButti K."/>
            <person name="Riley R."/>
            <person name="Lipzen A."/>
            <person name="Clum A."/>
            <person name="Drula E."/>
            <person name="Henrissat B."/>
            <person name="Kohler A."/>
            <person name="Grigoriev I.V."/>
            <person name="Martin F.M."/>
            <person name="Hacquard S."/>
        </authorList>
    </citation>
    <scope>NUCLEOTIDE SEQUENCE [LARGE SCALE GENOMIC DNA]</scope>
    <source>
        <strain evidence="1 2">MPI-SDFR-AT-0079</strain>
    </source>
</reference>
<keyword evidence="2" id="KW-1185">Reference proteome</keyword>
<name>A0ACB7P166_9PEZI</name>
<gene>
    <name evidence="1" type="ORF">F5144DRAFT_273735</name>
</gene>
<evidence type="ECO:0000313" key="2">
    <source>
        <dbReference type="Proteomes" id="UP000724584"/>
    </source>
</evidence>
<proteinExistence type="predicted"/>
<comment type="caution">
    <text evidence="1">The sequence shown here is derived from an EMBL/GenBank/DDBJ whole genome shotgun (WGS) entry which is preliminary data.</text>
</comment>
<dbReference type="EMBL" id="JAGIZQ010000005">
    <property type="protein sequence ID" value="KAH6627503.1"/>
    <property type="molecule type" value="Genomic_DNA"/>
</dbReference>
<protein>
    <submittedName>
        <fullName evidence="1">Uncharacterized protein</fullName>
    </submittedName>
</protein>
<evidence type="ECO:0000313" key="1">
    <source>
        <dbReference type="EMBL" id="KAH6627503.1"/>
    </source>
</evidence>
<dbReference type="Proteomes" id="UP000724584">
    <property type="component" value="Unassembled WGS sequence"/>
</dbReference>